<evidence type="ECO:0000313" key="2">
    <source>
        <dbReference type="Proteomes" id="UP000184513"/>
    </source>
</evidence>
<sequence length="77" mass="9002">MTKSFTQSDLIRYVYQEMTEEENETITKALKEDPKLMQEYINLLSTVETLDQLFLEPSESIVCAIKKRARSRGLEKV</sequence>
<name>A0A1M7JVT5_9BACT</name>
<proteinExistence type="predicted"/>
<protein>
    <recommendedName>
        <fullName evidence="3">Anti-sigma factor</fullName>
    </recommendedName>
</protein>
<dbReference type="EMBL" id="FRCY01000002">
    <property type="protein sequence ID" value="SHM57172.1"/>
    <property type="molecule type" value="Genomic_DNA"/>
</dbReference>
<dbReference type="OrthoDB" id="982713at2"/>
<organism evidence="1 2">
    <name type="scientific">Cyclobacterium lianum</name>
    <dbReference type="NCBI Taxonomy" id="388280"/>
    <lineage>
        <taxon>Bacteria</taxon>
        <taxon>Pseudomonadati</taxon>
        <taxon>Bacteroidota</taxon>
        <taxon>Cytophagia</taxon>
        <taxon>Cytophagales</taxon>
        <taxon>Cyclobacteriaceae</taxon>
        <taxon>Cyclobacterium</taxon>
    </lineage>
</organism>
<evidence type="ECO:0008006" key="3">
    <source>
        <dbReference type="Google" id="ProtNLM"/>
    </source>
</evidence>
<dbReference type="AlphaFoldDB" id="A0A1M7JVT5"/>
<dbReference type="Proteomes" id="UP000184513">
    <property type="component" value="Unassembled WGS sequence"/>
</dbReference>
<dbReference type="RefSeq" id="WP_073092151.1">
    <property type="nucleotide sequence ID" value="NZ_FRCY01000002.1"/>
</dbReference>
<gene>
    <name evidence="1" type="ORF">SAMN04488057_102183</name>
</gene>
<evidence type="ECO:0000313" key="1">
    <source>
        <dbReference type="EMBL" id="SHM57172.1"/>
    </source>
</evidence>
<keyword evidence="2" id="KW-1185">Reference proteome</keyword>
<reference evidence="1 2" key="1">
    <citation type="submission" date="2016-11" db="EMBL/GenBank/DDBJ databases">
        <authorList>
            <person name="Jaros S."/>
            <person name="Januszkiewicz K."/>
            <person name="Wedrychowicz H."/>
        </authorList>
    </citation>
    <scope>NUCLEOTIDE SEQUENCE [LARGE SCALE GENOMIC DNA]</scope>
    <source>
        <strain evidence="1 2">CGMCC 1.6102</strain>
    </source>
</reference>
<accession>A0A1M7JVT5</accession>
<dbReference type="STRING" id="388280.SAMN04488057_102183"/>